<dbReference type="PANTHER" id="PTHR36566:SF1">
    <property type="entry name" value="PYRIDINIUM-3,5-BISTHIOCARBOXYLIC ACID MONONUCLEOTIDE NICKEL INSERTION PROTEIN"/>
    <property type="match status" value="1"/>
</dbReference>
<reference evidence="3" key="2">
    <citation type="submission" date="2023-01" db="EMBL/GenBank/DDBJ databases">
        <authorList>
            <person name="Sun Q."/>
            <person name="Evtushenko L."/>
        </authorList>
    </citation>
    <scope>NUCLEOTIDE SEQUENCE</scope>
    <source>
        <strain evidence="3">VKM B-2484</strain>
    </source>
</reference>
<keyword evidence="1" id="KW-0533">Nickel</keyword>
<evidence type="ECO:0000256" key="2">
    <source>
        <dbReference type="SAM" id="MobiDB-lite"/>
    </source>
</evidence>
<gene>
    <name evidence="3" type="ORF">GCM10017643_31040</name>
</gene>
<dbReference type="AlphaFoldDB" id="A0A9W6N0A5"/>
<sequence>MGGVAGDMFVAALLDAFPDLAPRVMADARAVLPEGAGTPVLREGLSGGIAVRRFGLEGEDAHTHAHDHAHRPAHSHAHQASGAVLAEGLGPRAKPGNEEERGGNEPAHERHRHGAGSYRDMRARIEAAALSEGTARHASAILGLLARAEAAIHGVKVEEVHFHEIADWDSLLDVVAAGSLAAALQGADWTVSALPLGGGLVRTQHGLLPVPAPATAALLDGFDWRDDGIAGERVTPTGAAILKHLARPGRPLGGRLVASGTGAGTRALPGMPNVLRALVFEAAPAEGDARADHDRVAVIEFDIDDMTGEEIGTASERLRAAPGVLDVSVGSRLGKKGRPVASMRLLARPESMEAVARACFAQTSTIGLRVREERRLILPRAAGESAGVAVKTVARPGGPTVKAESDVLTGDTLAARRALKLRAESGDAERGDA</sequence>
<feature type="compositionally biased region" description="Basic residues" evidence="2">
    <location>
        <begin position="67"/>
        <end position="77"/>
    </location>
</feature>
<name>A0A9W6N0A5_9HYPH</name>
<feature type="region of interest" description="Disordered" evidence="2">
    <location>
        <begin position="61"/>
        <end position="80"/>
    </location>
</feature>
<dbReference type="Gene3D" id="3.30.70.1380">
    <property type="entry name" value="Transcriptional regulatory protein pf0864 domain like"/>
    <property type="match status" value="1"/>
</dbReference>
<dbReference type="EMBL" id="BSFJ01000020">
    <property type="protein sequence ID" value="GLK72988.1"/>
    <property type="molecule type" value="Genomic_DNA"/>
</dbReference>
<accession>A0A9W6N0A5</accession>
<organism evidence="3 4">
    <name type="scientific">Ancylobacter dichloromethanicus</name>
    <dbReference type="NCBI Taxonomy" id="518825"/>
    <lineage>
        <taxon>Bacteria</taxon>
        <taxon>Pseudomonadati</taxon>
        <taxon>Pseudomonadota</taxon>
        <taxon>Alphaproteobacteria</taxon>
        <taxon>Hyphomicrobiales</taxon>
        <taxon>Xanthobacteraceae</taxon>
        <taxon>Ancylobacter</taxon>
    </lineage>
</organism>
<protein>
    <recommendedName>
        <fullName evidence="5">LarC family nickel insertion protein</fullName>
    </recommendedName>
</protein>
<keyword evidence="4" id="KW-1185">Reference proteome</keyword>
<dbReference type="InterPro" id="IPR002822">
    <property type="entry name" value="Ni_insertion"/>
</dbReference>
<feature type="compositionally biased region" description="Basic and acidic residues" evidence="2">
    <location>
        <begin position="95"/>
        <end position="108"/>
    </location>
</feature>
<dbReference type="PANTHER" id="PTHR36566">
    <property type="entry name" value="NICKEL INSERTION PROTEIN-RELATED"/>
    <property type="match status" value="1"/>
</dbReference>
<dbReference type="Pfam" id="PF01969">
    <property type="entry name" value="Ni_insertion"/>
    <property type="match status" value="1"/>
</dbReference>
<comment type="caution">
    <text evidence="3">The sequence shown here is derived from an EMBL/GenBank/DDBJ whole genome shotgun (WGS) entry which is preliminary data.</text>
</comment>
<evidence type="ECO:0000256" key="1">
    <source>
        <dbReference type="ARBA" id="ARBA00022596"/>
    </source>
</evidence>
<evidence type="ECO:0000313" key="3">
    <source>
        <dbReference type="EMBL" id="GLK72988.1"/>
    </source>
</evidence>
<feature type="region of interest" description="Disordered" evidence="2">
    <location>
        <begin position="88"/>
        <end position="116"/>
    </location>
</feature>
<reference evidence="3" key="1">
    <citation type="journal article" date="2014" name="Int. J. Syst. Evol. Microbiol.">
        <title>Complete genome sequence of Corynebacterium casei LMG S-19264T (=DSM 44701T), isolated from a smear-ripened cheese.</title>
        <authorList>
            <consortium name="US DOE Joint Genome Institute (JGI-PGF)"/>
            <person name="Walter F."/>
            <person name="Albersmeier A."/>
            <person name="Kalinowski J."/>
            <person name="Ruckert C."/>
        </authorList>
    </citation>
    <scope>NUCLEOTIDE SEQUENCE</scope>
    <source>
        <strain evidence="3">VKM B-2484</strain>
    </source>
</reference>
<proteinExistence type="predicted"/>
<evidence type="ECO:0008006" key="5">
    <source>
        <dbReference type="Google" id="ProtNLM"/>
    </source>
</evidence>
<dbReference type="Proteomes" id="UP001143370">
    <property type="component" value="Unassembled WGS sequence"/>
</dbReference>
<evidence type="ECO:0000313" key="4">
    <source>
        <dbReference type="Proteomes" id="UP001143370"/>
    </source>
</evidence>